<dbReference type="InterPro" id="IPR029058">
    <property type="entry name" value="AB_hydrolase_fold"/>
</dbReference>
<organism evidence="4 5">
    <name type="scientific">Schizophyllum amplum</name>
    <dbReference type="NCBI Taxonomy" id="97359"/>
    <lineage>
        <taxon>Eukaryota</taxon>
        <taxon>Fungi</taxon>
        <taxon>Dikarya</taxon>
        <taxon>Basidiomycota</taxon>
        <taxon>Agaricomycotina</taxon>
        <taxon>Agaricomycetes</taxon>
        <taxon>Agaricomycetidae</taxon>
        <taxon>Agaricales</taxon>
        <taxon>Schizophyllaceae</taxon>
        <taxon>Schizophyllum</taxon>
    </lineage>
</organism>
<dbReference type="SUPFAM" id="SSF53474">
    <property type="entry name" value="alpha/beta-Hydrolases"/>
    <property type="match status" value="1"/>
</dbReference>
<dbReference type="InterPro" id="IPR050565">
    <property type="entry name" value="LYPA1-2/EST-like"/>
</dbReference>
<comment type="caution">
    <text evidence="4">The sequence shown here is derived from an EMBL/GenBank/DDBJ whole genome shotgun (WGS) entry which is preliminary data.</text>
</comment>
<proteinExistence type="inferred from homology"/>
<evidence type="ECO:0000256" key="1">
    <source>
        <dbReference type="ARBA" id="ARBA00006499"/>
    </source>
</evidence>
<dbReference type="Gene3D" id="3.40.50.1820">
    <property type="entry name" value="alpha/beta hydrolase"/>
    <property type="match status" value="1"/>
</dbReference>
<dbReference type="OrthoDB" id="437457at2759"/>
<dbReference type="STRING" id="97359.A0A550CZF8"/>
<sequence length="256" mass="27971">MSNIHITEASASPKVKPQPSSAKTSVPFTYFPSDDGTDENLLIILHGLGDTHVPFAHMGKQLKLPQTAVLALRAPQQIPFMDAESYQWYPSFDPLGELINDPDPTTGLDVLARLVEHLTGDCAWAPHQLHFFGFAQGGSLAAEFGLRWWREHPGAAGRLGSIVTVSAPLLSYPTLSQPSPTPVLVLHTPAAKGSPFTKEAVVAYKKGYGVMKEQITGRAGMPASREEWEPIMRFWSEHLGRRQGDGLYEVMTGASR</sequence>
<gene>
    <name evidence="4" type="ORF">BD626DRAFT_476524</name>
</gene>
<dbReference type="Pfam" id="PF02230">
    <property type="entry name" value="Abhydrolase_2"/>
    <property type="match status" value="1"/>
</dbReference>
<dbReference type="AlphaFoldDB" id="A0A550CZF8"/>
<dbReference type="GO" id="GO:0005737">
    <property type="term" value="C:cytoplasm"/>
    <property type="evidence" value="ECO:0007669"/>
    <property type="project" value="TreeGrafter"/>
</dbReference>
<dbReference type="InterPro" id="IPR003140">
    <property type="entry name" value="PLipase/COase/thioEstase"/>
</dbReference>
<comment type="similarity">
    <text evidence="1">Belongs to the AB hydrolase superfamily. AB hydrolase 2 family.</text>
</comment>
<keyword evidence="5" id="KW-1185">Reference proteome</keyword>
<feature type="domain" description="Phospholipase/carboxylesterase/thioesterase" evidence="3">
    <location>
        <begin position="37"/>
        <end position="177"/>
    </location>
</feature>
<dbReference type="PANTHER" id="PTHR10655">
    <property type="entry name" value="LYSOPHOSPHOLIPASE-RELATED"/>
    <property type="match status" value="1"/>
</dbReference>
<dbReference type="Proteomes" id="UP000320762">
    <property type="component" value="Unassembled WGS sequence"/>
</dbReference>
<feature type="region of interest" description="Disordered" evidence="2">
    <location>
        <begin position="1"/>
        <end position="23"/>
    </location>
</feature>
<dbReference type="EMBL" id="VDMD01000001">
    <property type="protein sequence ID" value="TRM70175.1"/>
    <property type="molecule type" value="Genomic_DNA"/>
</dbReference>
<protein>
    <recommendedName>
        <fullName evidence="3">Phospholipase/carboxylesterase/thioesterase domain-containing protein</fullName>
    </recommendedName>
</protein>
<name>A0A550CZF8_9AGAR</name>
<dbReference type="PANTHER" id="PTHR10655:SF67">
    <property type="entry name" value="PHOSPHOLIPASE_CARBOXYLESTERASE SUPERFAMILY (AFU_ORTHOLOGUE AFUA_5G09340)"/>
    <property type="match status" value="1"/>
</dbReference>
<evidence type="ECO:0000313" key="5">
    <source>
        <dbReference type="Proteomes" id="UP000320762"/>
    </source>
</evidence>
<accession>A0A550CZF8</accession>
<evidence type="ECO:0000259" key="3">
    <source>
        <dbReference type="Pfam" id="PF02230"/>
    </source>
</evidence>
<dbReference type="GO" id="GO:0008474">
    <property type="term" value="F:palmitoyl-(protein) hydrolase activity"/>
    <property type="evidence" value="ECO:0007669"/>
    <property type="project" value="TreeGrafter"/>
</dbReference>
<dbReference type="GO" id="GO:0052689">
    <property type="term" value="F:carboxylic ester hydrolase activity"/>
    <property type="evidence" value="ECO:0007669"/>
    <property type="project" value="TreeGrafter"/>
</dbReference>
<reference evidence="4 5" key="1">
    <citation type="journal article" date="2019" name="New Phytol.">
        <title>Comparative genomics reveals unique wood-decay strategies and fruiting body development in the Schizophyllaceae.</title>
        <authorList>
            <person name="Almasi E."/>
            <person name="Sahu N."/>
            <person name="Krizsan K."/>
            <person name="Balint B."/>
            <person name="Kovacs G.M."/>
            <person name="Kiss B."/>
            <person name="Cseklye J."/>
            <person name="Drula E."/>
            <person name="Henrissat B."/>
            <person name="Nagy I."/>
            <person name="Chovatia M."/>
            <person name="Adam C."/>
            <person name="LaButti K."/>
            <person name="Lipzen A."/>
            <person name="Riley R."/>
            <person name="Grigoriev I.V."/>
            <person name="Nagy L.G."/>
        </authorList>
    </citation>
    <scope>NUCLEOTIDE SEQUENCE [LARGE SCALE GENOMIC DNA]</scope>
    <source>
        <strain evidence="4 5">NL-1724</strain>
    </source>
</reference>
<evidence type="ECO:0000313" key="4">
    <source>
        <dbReference type="EMBL" id="TRM70175.1"/>
    </source>
</evidence>
<evidence type="ECO:0000256" key="2">
    <source>
        <dbReference type="SAM" id="MobiDB-lite"/>
    </source>
</evidence>